<gene>
    <name evidence="2" type="ORF">EDD31_0862</name>
</gene>
<evidence type="ECO:0000313" key="2">
    <source>
        <dbReference type="EMBL" id="ROR72510.1"/>
    </source>
</evidence>
<organism evidence="2 3">
    <name type="scientific">Bogoriella caseilytica</name>
    <dbReference type="NCBI Taxonomy" id="56055"/>
    <lineage>
        <taxon>Bacteria</taxon>
        <taxon>Bacillati</taxon>
        <taxon>Actinomycetota</taxon>
        <taxon>Actinomycetes</taxon>
        <taxon>Micrococcales</taxon>
        <taxon>Bogoriellaceae</taxon>
        <taxon>Bogoriella</taxon>
    </lineage>
</organism>
<feature type="transmembrane region" description="Helical" evidence="1">
    <location>
        <begin position="38"/>
        <end position="59"/>
    </location>
</feature>
<accession>A0A3N2BB79</accession>
<proteinExistence type="predicted"/>
<evidence type="ECO:0000256" key="1">
    <source>
        <dbReference type="SAM" id="Phobius"/>
    </source>
</evidence>
<dbReference type="EMBL" id="RKHK01000001">
    <property type="protein sequence ID" value="ROR72510.1"/>
    <property type="molecule type" value="Genomic_DNA"/>
</dbReference>
<dbReference type="OrthoDB" id="4774835at2"/>
<dbReference type="RefSeq" id="WP_123303059.1">
    <property type="nucleotide sequence ID" value="NZ_RKHK01000001.1"/>
</dbReference>
<evidence type="ECO:0000313" key="3">
    <source>
        <dbReference type="Proteomes" id="UP000280668"/>
    </source>
</evidence>
<feature type="transmembrane region" description="Helical" evidence="1">
    <location>
        <begin position="95"/>
        <end position="118"/>
    </location>
</feature>
<protein>
    <submittedName>
        <fullName evidence="2">Uncharacterized protein</fullName>
    </submittedName>
</protein>
<sequence>MTPASLLLAARIAAILTLAFVGVLFVSAGLLVQEARGLDVHGIGAIAIHVSSGLLAALLTVRAWRTGSGRTAAGVAIVLFGATFAQAALGDYLTLALHVVGALVVTVLATGLAVWAFTSPNRTAAATQ</sequence>
<name>A0A3N2BB79_9MICO</name>
<keyword evidence="1" id="KW-0472">Membrane</keyword>
<comment type="caution">
    <text evidence="2">The sequence shown here is derived from an EMBL/GenBank/DDBJ whole genome shotgun (WGS) entry which is preliminary data.</text>
</comment>
<reference evidence="2 3" key="1">
    <citation type="submission" date="2018-11" db="EMBL/GenBank/DDBJ databases">
        <title>Sequencing the genomes of 1000 actinobacteria strains.</title>
        <authorList>
            <person name="Klenk H.-P."/>
        </authorList>
    </citation>
    <scope>NUCLEOTIDE SEQUENCE [LARGE SCALE GENOMIC DNA]</scope>
    <source>
        <strain evidence="2 3">DSM 11294</strain>
    </source>
</reference>
<feature type="transmembrane region" description="Helical" evidence="1">
    <location>
        <begin position="71"/>
        <end position="89"/>
    </location>
</feature>
<dbReference type="Proteomes" id="UP000280668">
    <property type="component" value="Unassembled WGS sequence"/>
</dbReference>
<keyword evidence="1" id="KW-0812">Transmembrane</keyword>
<keyword evidence="3" id="KW-1185">Reference proteome</keyword>
<dbReference type="AlphaFoldDB" id="A0A3N2BB79"/>
<keyword evidence="1" id="KW-1133">Transmembrane helix</keyword>
<feature type="transmembrane region" description="Helical" evidence="1">
    <location>
        <begin position="12"/>
        <end position="32"/>
    </location>
</feature>